<accession>A0A0N5AZ82</accession>
<reference evidence="3" key="1">
    <citation type="submission" date="2016-03" db="UniProtKB">
        <authorList>
            <consortium name="WormBaseParasite"/>
        </authorList>
    </citation>
    <scope>IDENTIFICATION</scope>
</reference>
<sequence length="455" mass="53510">MKRRQESRHSRNEEVRTVSKQGHSYTHSRHLESHSESRSSSSRHRESRHHARVGYHKREGFGRSGIDDRSPEQNEVKRPRSVFTEKGSGGRKDISDRGTWHLEEIHRHNPESFVERQNVWSLEPHELWRHRRSFEMDERRHHKRSRSRSIDEPQDSRCHDLYLHGDARPGWRRSLSPAFDHPLFNEREILNGYSNGSWRDSQQRLQRSEHSIERFEQCERYGRNNFREVRRSRSRTSSPFRNRNLKEDRFRVPEGFGEAVSSSDRSFIQSMPIDEPSNSHYRGCDSRPSTFSTDRCTSQNQLYDRPYNESLELLPNIRQMVGGLNKYVATEQGRSNDFGLSPAQKARARKLLEELLITVSGTMPNDVSQENSSVKMDVPSHAEQRQVFGKHEESFQDSSMWRGQGSVASSLILNDSGDLFHYSSNTMNHQVPYNVKNNFKSNVPRLHRHNQRRRV</sequence>
<keyword evidence="2" id="KW-1185">Reference proteome</keyword>
<evidence type="ECO:0000313" key="3">
    <source>
        <dbReference type="WBParaSite" id="SMUV_0001030301-mRNA-1"/>
    </source>
</evidence>
<feature type="compositionally biased region" description="Basic and acidic residues" evidence="1">
    <location>
        <begin position="56"/>
        <end position="78"/>
    </location>
</feature>
<feature type="region of interest" description="Disordered" evidence="1">
    <location>
        <begin position="261"/>
        <end position="296"/>
    </location>
</feature>
<feature type="compositionally biased region" description="Basic residues" evidence="1">
    <location>
        <begin position="41"/>
        <end position="55"/>
    </location>
</feature>
<organism evidence="2 3">
    <name type="scientific">Syphacia muris</name>
    <dbReference type="NCBI Taxonomy" id="451379"/>
    <lineage>
        <taxon>Eukaryota</taxon>
        <taxon>Metazoa</taxon>
        <taxon>Ecdysozoa</taxon>
        <taxon>Nematoda</taxon>
        <taxon>Chromadorea</taxon>
        <taxon>Rhabditida</taxon>
        <taxon>Spirurina</taxon>
        <taxon>Oxyuridomorpha</taxon>
        <taxon>Oxyuroidea</taxon>
        <taxon>Oxyuridae</taxon>
        <taxon>Syphacia</taxon>
    </lineage>
</organism>
<evidence type="ECO:0000256" key="1">
    <source>
        <dbReference type="SAM" id="MobiDB-lite"/>
    </source>
</evidence>
<feature type="compositionally biased region" description="Basic and acidic residues" evidence="1">
    <location>
        <begin position="88"/>
        <end position="97"/>
    </location>
</feature>
<feature type="compositionally biased region" description="Polar residues" evidence="1">
    <location>
        <begin position="287"/>
        <end position="296"/>
    </location>
</feature>
<dbReference type="Proteomes" id="UP000046393">
    <property type="component" value="Unplaced"/>
</dbReference>
<feature type="region of interest" description="Disordered" evidence="1">
    <location>
        <begin position="1"/>
        <end position="97"/>
    </location>
</feature>
<feature type="compositionally biased region" description="Basic and acidic residues" evidence="1">
    <location>
        <begin position="7"/>
        <end position="17"/>
    </location>
</feature>
<protein>
    <submittedName>
        <fullName evidence="3">BCLAF1 and THRAP3 family member 3</fullName>
    </submittedName>
</protein>
<evidence type="ECO:0000313" key="2">
    <source>
        <dbReference type="Proteomes" id="UP000046393"/>
    </source>
</evidence>
<name>A0A0N5AZ82_9BILA</name>
<proteinExistence type="predicted"/>
<dbReference type="WBParaSite" id="SMUV_0001030301-mRNA-1">
    <property type="protein sequence ID" value="SMUV_0001030301-mRNA-1"/>
    <property type="gene ID" value="SMUV_0001030301"/>
</dbReference>
<dbReference type="AlphaFoldDB" id="A0A0N5AZ82"/>
<feature type="region of interest" description="Disordered" evidence="1">
    <location>
        <begin position="136"/>
        <end position="156"/>
    </location>
</feature>